<evidence type="ECO:0000256" key="12">
    <source>
        <dbReference type="PIRSR" id="PIRSR006816-2"/>
    </source>
</evidence>
<keyword evidence="6 11" id="KW-0274">FAD</keyword>
<reference evidence="15" key="1">
    <citation type="submission" date="2010-10" db="EMBL/GenBank/DDBJ databases">
        <title>The complete genome of Halanaerobium praevalens DSM 2228.</title>
        <authorList>
            <consortium name="US DOE Joint Genome Institute (JGI-PGF)"/>
            <person name="Lucas S."/>
            <person name="Copeland A."/>
            <person name="Lapidus A."/>
            <person name="Glavina del Rio T."/>
            <person name="Dalin E."/>
            <person name="Tice H."/>
            <person name="Bruce D."/>
            <person name="Goodwin L."/>
            <person name="Pitluck S."/>
            <person name="Kyrpides N."/>
            <person name="Mavromatis K."/>
            <person name="Ivanova N."/>
            <person name="Ovchinnikova G."/>
            <person name="Chertkov O."/>
            <person name="Detter J.C."/>
            <person name="Han C."/>
            <person name="Larimer F."/>
            <person name="Land M."/>
            <person name="Hauser L."/>
            <person name="Markowitz V."/>
            <person name="Cheng J.-F."/>
            <person name="Hugenholtz P."/>
            <person name="Woyke T."/>
            <person name="Wu D."/>
            <person name="Tindall B."/>
            <person name="Pomrenke H.G."/>
            <person name="Brambilla E."/>
            <person name="Klenk H.-P."/>
            <person name="Eisen J.A."/>
        </authorList>
    </citation>
    <scope>NUCLEOTIDE SEQUENCE [LARGE SCALE GENOMIC DNA]</scope>
    <source>
        <strain evidence="15">ATCC 33744 / DSM 2228 / GSL</strain>
    </source>
</reference>
<feature type="binding site" evidence="11">
    <location>
        <begin position="67"/>
        <end position="69"/>
    </location>
    <ligand>
        <name>FAD</name>
        <dbReference type="ChEBI" id="CHEBI:57692"/>
    </ligand>
</feature>
<feature type="binding site" evidence="12">
    <location>
        <position position="224"/>
    </location>
    <ligand>
        <name>[2Fe-2S] cluster</name>
        <dbReference type="ChEBI" id="CHEBI:190135"/>
    </ligand>
</feature>
<evidence type="ECO:0000256" key="2">
    <source>
        <dbReference type="ARBA" id="ARBA00022448"/>
    </source>
</evidence>
<feature type="binding site" evidence="12">
    <location>
        <position position="227"/>
    </location>
    <ligand>
        <name>[2Fe-2S] cluster</name>
        <dbReference type="ChEBI" id="CHEBI:190135"/>
    </ligand>
</feature>
<evidence type="ECO:0000256" key="8">
    <source>
        <dbReference type="ARBA" id="ARBA00023004"/>
    </source>
</evidence>
<keyword evidence="2" id="KW-0813">Transport</keyword>
<reference evidence="14 15" key="2">
    <citation type="journal article" date="2011" name="Stand. Genomic Sci.">
        <title>Complete genome sequence of the extremely halophilic Halanaerobium praevalens type strain (GSL).</title>
        <authorList>
            <person name="Ivanova N."/>
            <person name="Sikorski J."/>
            <person name="Chertkov O."/>
            <person name="Nolan M."/>
            <person name="Lucas S."/>
            <person name="Hammon N."/>
            <person name="Deshpande S."/>
            <person name="Cheng J.F."/>
            <person name="Tapia R."/>
            <person name="Han C."/>
            <person name="Goodwin L."/>
            <person name="Pitluck S."/>
            <person name="Huntemann M."/>
            <person name="Liolios K."/>
            <person name="Pagani I."/>
            <person name="Mavromatis K."/>
            <person name="Ovchinikova G."/>
            <person name="Pati A."/>
            <person name="Chen A."/>
            <person name="Palaniappan K."/>
            <person name="Land M."/>
            <person name="Hauser L."/>
            <person name="Brambilla E.M."/>
            <person name="Kannan K.P."/>
            <person name="Rohde M."/>
            <person name="Tindall B.J."/>
            <person name="Goker M."/>
            <person name="Detter J.C."/>
            <person name="Woyke T."/>
            <person name="Bristow J."/>
            <person name="Eisen J.A."/>
            <person name="Markowitz V."/>
            <person name="Hugenholtz P."/>
            <person name="Kyrpides N.C."/>
            <person name="Klenk H.P."/>
            <person name="Lapidus A."/>
        </authorList>
    </citation>
    <scope>NUCLEOTIDE SEQUENCE [LARGE SCALE GENOMIC DNA]</scope>
    <source>
        <strain evidence="15">ATCC 33744 / DSM 2228 / GSL</strain>
    </source>
</reference>
<dbReference type="InterPro" id="IPR019480">
    <property type="entry name" value="Dihydroorotate_DH_Fe-S-bd"/>
</dbReference>
<name>E3DNQ9_HALPG</name>
<dbReference type="SUPFAM" id="SSF52343">
    <property type="entry name" value="Ferredoxin reductase-like, C-terminal NADP-linked domain"/>
    <property type="match status" value="1"/>
</dbReference>
<dbReference type="RefSeq" id="WP_014553632.1">
    <property type="nucleotide sequence ID" value="NC_017455.1"/>
</dbReference>
<accession>E3DNQ9</accession>
<dbReference type="GO" id="GO:0051537">
    <property type="term" value="F:2 iron, 2 sulfur cluster binding"/>
    <property type="evidence" value="ECO:0007669"/>
    <property type="project" value="UniProtKB-KW"/>
</dbReference>
<dbReference type="STRING" id="572479.Hprae_1482"/>
<dbReference type="HOGENOM" id="CLU_003827_1_2_9"/>
<dbReference type="eggNOG" id="COG0543">
    <property type="taxonomic scope" value="Bacteria"/>
</dbReference>
<dbReference type="Gene3D" id="2.40.30.10">
    <property type="entry name" value="Translation factors"/>
    <property type="match status" value="1"/>
</dbReference>
<dbReference type="GO" id="GO:0016491">
    <property type="term" value="F:oxidoreductase activity"/>
    <property type="evidence" value="ECO:0007669"/>
    <property type="project" value="InterPro"/>
</dbReference>
<evidence type="ECO:0000313" key="14">
    <source>
        <dbReference type="EMBL" id="ADO77609.1"/>
    </source>
</evidence>
<dbReference type="InterPro" id="IPR017938">
    <property type="entry name" value="Riboflavin_synthase-like_b-brl"/>
</dbReference>
<keyword evidence="9 12" id="KW-0411">Iron-sulfur</keyword>
<evidence type="ECO:0000256" key="10">
    <source>
        <dbReference type="ARBA" id="ARBA00034078"/>
    </source>
</evidence>
<proteinExistence type="inferred from homology"/>
<dbReference type="PANTHER" id="PTHR43513:SF3">
    <property type="entry name" value="DIHYDROOROTATE DEHYDROGENASE B (NAD(+)), ELECTRON TRANSFER SUBUNIT-RELATED"/>
    <property type="match status" value="1"/>
</dbReference>
<comment type="cofactor">
    <cofactor evidence="12">
        <name>[2Fe-2S] cluster</name>
        <dbReference type="ChEBI" id="CHEBI:190135"/>
    </cofactor>
    <text evidence="12">Binds 1 [2Fe-2S] cluster per subunit.</text>
</comment>
<evidence type="ECO:0000259" key="13">
    <source>
        <dbReference type="PROSITE" id="PS51384"/>
    </source>
</evidence>
<dbReference type="InterPro" id="IPR050353">
    <property type="entry name" value="PyrK_electron_transfer"/>
</dbReference>
<protein>
    <submittedName>
        <fullName evidence="14">Dihydroorotate dehydrogenase, electron transfer subunit, iron-sulfur cluster binding domain protein</fullName>
    </submittedName>
</protein>
<organism evidence="14 15">
    <name type="scientific">Halanaerobium praevalens (strain ATCC 33744 / DSM 2228 / GSL)</name>
    <dbReference type="NCBI Taxonomy" id="572479"/>
    <lineage>
        <taxon>Bacteria</taxon>
        <taxon>Bacillati</taxon>
        <taxon>Bacillota</taxon>
        <taxon>Clostridia</taxon>
        <taxon>Halanaerobiales</taxon>
        <taxon>Halanaerobiaceae</taxon>
        <taxon>Halanaerobium</taxon>
    </lineage>
</organism>
<keyword evidence="4 12" id="KW-0001">2Fe-2S</keyword>
<feature type="binding site" evidence="12">
    <location>
        <position position="242"/>
    </location>
    <ligand>
        <name>[2Fe-2S] cluster</name>
        <dbReference type="ChEBI" id="CHEBI:190135"/>
    </ligand>
</feature>
<evidence type="ECO:0000256" key="9">
    <source>
        <dbReference type="ARBA" id="ARBA00023014"/>
    </source>
</evidence>
<dbReference type="EMBL" id="CP002175">
    <property type="protein sequence ID" value="ADO77609.1"/>
    <property type="molecule type" value="Genomic_DNA"/>
</dbReference>
<dbReference type="OrthoDB" id="9789468at2"/>
<dbReference type="InterPro" id="IPR017927">
    <property type="entry name" value="FAD-bd_FR_type"/>
</dbReference>
<dbReference type="CDD" id="cd06218">
    <property type="entry name" value="DHOD_e_trans"/>
    <property type="match status" value="1"/>
</dbReference>
<feature type="binding site" evidence="11">
    <location>
        <begin position="74"/>
        <end position="75"/>
    </location>
    <ligand>
        <name>FAD</name>
        <dbReference type="ChEBI" id="CHEBI:57692"/>
    </ligand>
</feature>
<keyword evidence="7" id="KW-0249">Electron transport</keyword>
<dbReference type="InterPro" id="IPR037117">
    <property type="entry name" value="Dihydroorotate_DH_ele_sf"/>
</dbReference>
<dbReference type="Proteomes" id="UP000006866">
    <property type="component" value="Chromosome"/>
</dbReference>
<evidence type="ECO:0000256" key="5">
    <source>
        <dbReference type="ARBA" id="ARBA00022723"/>
    </source>
</evidence>
<gene>
    <name evidence="14" type="ordered locus">Hprae_1482</name>
</gene>
<comment type="similarity">
    <text evidence="1">Belongs to the PyrK family.</text>
</comment>
<comment type="cofactor">
    <cofactor evidence="11">
        <name>FAD</name>
        <dbReference type="ChEBI" id="CHEBI:57692"/>
    </cofactor>
    <text evidence="11">Binds 1 FAD per subunit.</text>
</comment>
<dbReference type="PATRIC" id="fig|572479.3.peg.1502"/>
<keyword evidence="15" id="KW-1185">Reference proteome</keyword>
<dbReference type="GO" id="GO:0050660">
    <property type="term" value="F:flavin adenine dinucleotide binding"/>
    <property type="evidence" value="ECO:0007669"/>
    <property type="project" value="InterPro"/>
</dbReference>
<dbReference type="GO" id="GO:0006221">
    <property type="term" value="P:pyrimidine nucleotide biosynthetic process"/>
    <property type="evidence" value="ECO:0007669"/>
    <property type="project" value="InterPro"/>
</dbReference>
<feature type="binding site" evidence="12">
    <location>
        <position position="219"/>
    </location>
    <ligand>
        <name>[2Fe-2S] cluster</name>
        <dbReference type="ChEBI" id="CHEBI:190135"/>
    </ligand>
</feature>
<dbReference type="PRINTS" id="PR00409">
    <property type="entry name" value="PHDIOXRDTASE"/>
</dbReference>
<evidence type="ECO:0000256" key="6">
    <source>
        <dbReference type="ARBA" id="ARBA00022827"/>
    </source>
</evidence>
<feature type="binding site" evidence="11">
    <location>
        <begin position="50"/>
        <end position="53"/>
    </location>
    <ligand>
        <name>FAD</name>
        <dbReference type="ChEBI" id="CHEBI:57692"/>
    </ligand>
</feature>
<dbReference type="PANTHER" id="PTHR43513">
    <property type="entry name" value="DIHYDROOROTATE DEHYDROGENASE B (NAD(+)), ELECTRON TRANSFER SUBUNIT"/>
    <property type="match status" value="1"/>
</dbReference>
<dbReference type="InterPro" id="IPR039261">
    <property type="entry name" value="FNR_nucleotide-bd"/>
</dbReference>
<dbReference type="Pfam" id="PF10418">
    <property type="entry name" value="DHODB_Fe-S_bind"/>
    <property type="match status" value="1"/>
</dbReference>
<evidence type="ECO:0000256" key="7">
    <source>
        <dbReference type="ARBA" id="ARBA00022982"/>
    </source>
</evidence>
<dbReference type="GO" id="GO:0046872">
    <property type="term" value="F:metal ion binding"/>
    <property type="evidence" value="ECO:0007669"/>
    <property type="project" value="UniProtKB-KW"/>
</dbReference>
<dbReference type="AlphaFoldDB" id="E3DNQ9"/>
<sequence>MFRVIANKEVGPNIFQLVLKFDNLKQVPQPGQFFNLKISQNESLDPLLRRPLSVFDFEATEKRLEFVYRVVGKGTRILARTKVGNKLDLIGPLGNPFSLAQKDKELNLIGGGMGIAPLYYLAKKLKASQPKVYLGTASKAELKFFESKFKHLGLEYQLAAVEEKLDIKGTALDLWLTNLQKKPDFVYCCGPEKLLAAVEKHCLEKNIAGEISVEKRMGCGIGVCLSCSCQTKLDENKNKRACVEGPVFAMGEVVLSGC</sequence>
<feature type="domain" description="FAD-binding FR-type" evidence="13">
    <location>
        <begin position="1"/>
        <end position="99"/>
    </location>
</feature>
<evidence type="ECO:0000256" key="3">
    <source>
        <dbReference type="ARBA" id="ARBA00022630"/>
    </source>
</evidence>
<dbReference type="Gene3D" id="2.10.240.10">
    <property type="entry name" value="Dihydroorotate dehydrogenase, electron transfer subunit"/>
    <property type="match status" value="1"/>
</dbReference>
<evidence type="ECO:0000256" key="1">
    <source>
        <dbReference type="ARBA" id="ARBA00006422"/>
    </source>
</evidence>
<evidence type="ECO:0000256" key="4">
    <source>
        <dbReference type="ARBA" id="ARBA00022714"/>
    </source>
</evidence>
<keyword evidence="8 12" id="KW-0408">Iron</keyword>
<keyword evidence="3 11" id="KW-0285">Flavoprotein</keyword>
<evidence type="ECO:0000313" key="15">
    <source>
        <dbReference type="Proteomes" id="UP000006866"/>
    </source>
</evidence>
<dbReference type="Gene3D" id="3.40.50.80">
    <property type="entry name" value="Nucleotide-binding domain of ferredoxin-NADP reductase (FNR) module"/>
    <property type="match status" value="1"/>
</dbReference>
<dbReference type="PIRSF" id="PIRSF006816">
    <property type="entry name" value="Cyc3_hyd_g"/>
    <property type="match status" value="1"/>
</dbReference>
<dbReference type="SUPFAM" id="SSF63380">
    <property type="entry name" value="Riboflavin synthase domain-like"/>
    <property type="match status" value="1"/>
</dbReference>
<keyword evidence="5 12" id="KW-0479">Metal-binding</keyword>
<comment type="cofactor">
    <cofactor evidence="10">
        <name>[2Fe-2S] cluster</name>
        <dbReference type="ChEBI" id="CHEBI:190135"/>
    </cofactor>
</comment>
<dbReference type="PROSITE" id="PS51384">
    <property type="entry name" value="FAD_FR"/>
    <property type="match status" value="1"/>
</dbReference>
<evidence type="ECO:0000256" key="11">
    <source>
        <dbReference type="PIRSR" id="PIRSR006816-1"/>
    </source>
</evidence>
<dbReference type="KEGG" id="hpk:Hprae_1482"/>
<dbReference type="InterPro" id="IPR012165">
    <property type="entry name" value="Cyt_c3_hydrogenase_gsu"/>
</dbReference>